<feature type="compositionally biased region" description="Basic and acidic residues" evidence="8">
    <location>
        <begin position="368"/>
        <end position="377"/>
    </location>
</feature>
<evidence type="ECO:0000256" key="6">
    <source>
        <dbReference type="ARBA" id="ARBA00023136"/>
    </source>
</evidence>
<evidence type="ECO:0000313" key="10">
    <source>
        <dbReference type="Proteomes" id="UP000440578"/>
    </source>
</evidence>
<organism evidence="9 10">
    <name type="scientific">Amphibalanus amphitrite</name>
    <name type="common">Striped barnacle</name>
    <name type="synonym">Balanus amphitrite</name>
    <dbReference type="NCBI Taxonomy" id="1232801"/>
    <lineage>
        <taxon>Eukaryota</taxon>
        <taxon>Metazoa</taxon>
        <taxon>Ecdysozoa</taxon>
        <taxon>Arthropoda</taxon>
        <taxon>Crustacea</taxon>
        <taxon>Multicrustacea</taxon>
        <taxon>Cirripedia</taxon>
        <taxon>Thoracica</taxon>
        <taxon>Thoracicalcarea</taxon>
        <taxon>Balanomorpha</taxon>
        <taxon>Balanoidea</taxon>
        <taxon>Balanidae</taxon>
        <taxon>Amphibalaninae</taxon>
        <taxon>Amphibalanus</taxon>
    </lineage>
</organism>
<dbReference type="EMBL" id="VIIS01000785">
    <property type="protein sequence ID" value="KAF0305044.1"/>
    <property type="molecule type" value="Genomic_DNA"/>
</dbReference>
<dbReference type="GO" id="GO:0000407">
    <property type="term" value="C:phagophore assembly site"/>
    <property type="evidence" value="ECO:0007669"/>
    <property type="project" value="UniProtKB-ARBA"/>
</dbReference>
<dbReference type="PANTHER" id="PTHR11227">
    <property type="entry name" value="WD-REPEAT PROTEIN INTERACTING WITH PHOSPHOINOSIDES WIPI -RELATED"/>
    <property type="match status" value="1"/>
</dbReference>
<dbReference type="Pfam" id="PF21032">
    <property type="entry name" value="PROPPIN"/>
    <property type="match status" value="1"/>
</dbReference>
<dbReference type="SUPFAM" id="SSF50978">
    <property type="entry name" value="WD40 repeat-like"/>
    <property type="match status" value="1"/>
</dbReference>
<dbReference type="InterPro" id="IPR036322">
    <property type="entry name" value="WD40_repeat_dom_sf"/>
</dbReference>
<dbReference type="InterPro" id="IPR001680">
    <property type="entry name" value="WD40_rpt"/>
</dbReference>
<gene>
    <name evidence="9" type="primary">WIPI2_3</name>
    <name evidence="9" type="ORF">FJT64_023263</name>
</gene>
<keyword evidence="2" id="KW-0853">WD repeat</keyword>
<dbReference type="GO" id="GO:0006950">
    <property type="term" value="P:response to stress"/>
    <property type="evidence" value="ECO:0007669"/>
    <property type="project" value="UniProtKB-ARBA"/>
</dbReference>
<keyword evidence="4" id="KW-0072">Autophagy</keyword>
<dbReference type="InterPro" id="IPR048720">
    <property type="entry name" value="PROPPIN"/>
</dbReference>
<dbReference type="Proteomes" id="UP000440578">
    <property type="component" value="Unassembled WGS sequence"/>
</dbReference>
<dbReference type="SMART" id="SM00320">
    <property type="entry name" value="WD40"/>
    <property type="match status" value="2"/>
</dbReference>
<evidence type="ECO:0000256" key="7">
    <source>
        <dbReference type="ARBA" id="ARBA00025740"/>
    </source>
</evidence>
<dbReference type="GO" id="GO:0034497">
    <property type="term" value="P:protein localization to phagophore assembly site"/>
    <property type="evidence" value="ECO:0007669"/>
    <property type="project" value="UniProtKB-ARBA"/>
</dbReference>
<comment type="subcellular location">
    <subcellularLocation>
        <location evidence="1">Endomembrane system</location>
        <topology evidence="1">Peripheral membrane protein</topology>
    </subcellularLocation>
</comment>
<keyword evidence="6" id="KW-0472">Membrane</keyword>
<comment type="caution">
    <text evidence="9">The sequence shown here is derived from an EMBL/GenBank/DDBJ whole genome shotgun (WGS) entry which is preliminary data.</text>
</comment>
<dbReference type="EMBL" id="VIIS01000785">
    <property type="protein sequence ID" value="KAF0305042.1"/>
    <property type="molecule type" value="Genomic_DNA"/>
</dbReference>
<evidence type="ECO:0000256" key="3">
    <source>
        <dbReference type="ARBA" id="ARBA00022737"/>
    </source>
</evidence>
<name>A0A6A4WMM6_AMPAM</name>
<keyword evidence="10" id="KW-1185">Reference proteome</keyword>
<evidence type="ECO:0000256" key="8">
    <source>
        <dbReference type="SAM" id="MobiDB-lite"/>
    </source>
</evidence>
<sequence length="400" mass="43224">MKIGDVLIVERLFSSSLVTLVTQALPRRLQVCHFKKGTKVCEYDYTNTIVAVRLNRARLVVCLEESLYIHNIRDMKLIHTIRDTPANPRGVCALSVNSDLSYLAYPGSATIGELQVFDALNLQAKTMLPAHDSPVAAVAFSVAGTQVATASEKGTVIRVFNIKDGSKAYELRRGLKRCAQISSMCFSPDAQFLALSSNTETIHVFRLTETVAQPAPPKTDDGGGWMGYLSKAVTASASYLPSQVTEVLNQGRAFATVHLPVPGLRGVCGLVTIKKQLRLLVAAADGYLYVYNVDTNEGGDCNLIKQHRLDGRLDSDLGEPTGPDARHSPSPAEPPPGAYPGTGLTNSYAGVLRGRASDDSMTGTPDAESEKRTEMRTATETPPTDGPYQLHDEDEFPPMA</sequence>
<feature type="region of interest" description="Disordered" evidence="8">
    <location>
        <begin position="312"/>
        <end position="400"/>
    </location>
</feature>
<reference evidence="9 10" key="1">
    <citation type="submission" date="2019-07" db="EMBL/GenBank/DDBJ databases">
        <title>Draft genome assembly of a fouling barnacle, Amphibalanus amphitrite (Darwin, 1854): The first reference genome for Thecostraca.</title>
        <authorList>
            <person name="Kim W."/>
        </authorList>
    </citation>
    <scope>NUCLEOTIDE SEQUENCE [LARGE SCALE GENOMIC DNA]</scope>
    <source>
        <strain evidence="9">SNU_AA5</strain>
        <tissue evidence="9">Soma without cirri and trophi</tissue>
    </source>
</reference>
<evidence type="ECO:0000256" key="5">
    <source>
        <dbReference type="ARBA" id="ARBA00023121"/>
    </source>
</evidence>
<dbReference type="Gene3D" id="2.130.10.10">
    <property type="entry name" value="YVTN repeat-like/Quinoprotein amine dehydrogenase"/>
    <property type="match status" value="1"/>
</dbReference>
<dbReference type="InterPro" id="IPR015943">
    <property type="entry name" value="WD40/YVTN_repeat-like_dom_sf"/>
</dbReference>
<dbReference type="AlphaFoldDB" id="A0A6A4WMM6"/>
<protein>
    <submittedName>
        <fullName evidence="9">WD repeat domain phosphoinositide-interacting protein 2</fullName>
    </submittedName>
</protein>
<evidence type="ECO:0000313" key="9">
    <source>
        <dbReference type="EMBL" id="KAF0305044.1"/>
    </source>
</evidence>
<dbReference type="FunFam" id="2.130.10.10:FF:000145">
    <property type="entry name" value="WD repeat domain phosphoinositide-interacting protein 2"/>
    <property type="match status" value="1"/>
</dbReference>
<dbReference type="OrthoDB" id="1667587at2759"/>
<keyword evidence="3" id="KW-0677">Repeat</keyword>
<proteinExistence type="inferred from homology"/>
<evidence type="ECO:0000256" key="2">
    <source>
        <dbReference type="ARBA" id="ARBA00022574"/>
    </source>
</evidence>
<keyword evidence="5" id="KW-0446">Lipid-binding</keyword>
<accession>A0A6A4WMM6</accession>
<dbReference type="GO" id="GO:0032266">
    <property type="term" value="F:phosphatidylinositol-3-phosphate binding"/>
    <property type="evidence" value="ECO:0007669"/>
    <property type="project" value="UniProtKB-ARBA"/>
</dbReference>
<evidence type="ECO:0000256" key="4">
    <source>
        <dbReference type="ARBA" id="ARBA00023006"/>
    </source>
</evidence>
<comment type="similarity">
    <text evidence="7">Belongs to the WD repeat PROPPIN family.</text>
</comment>
<evidence type="ECO:0000256" key="1">
    <source>
        <dbReference type="ARBA" id="ARBA00004184"/>
    </source>
</evidence>
<dbReference type="GO" id="GO:0012505">
    <property type="term" value="C:endomembrane system"/>
    <property type="evidence" value="ECO:0007669"/>
    <property type="project" value="UniProtKB-SubCell"/>
</dbReference>